<dbReference type="InterPro" id="IPR051446">
    <property type="entry name" value="HTH_trans_reg/aminotransferase"/>
</dbReference>
<keyword evidence="3" id="KW-0805">Transcription regulation</keyword>
<evidence type="ECO:0000256" key="3">
    <source>
        <dbReference type="ARBA" id="ARBA00023015"/>
    </source>
</evidence>
<evidence type="ECO:0000256" key="1">
    <source>
        <dbReference type="ARBA" id="ARBA00005384"/>
    </source>
</evidence>
<proteinExistence type="inferred from homology"/>
<evidence type="ECO:0000256" key="4">
    <source>
        <dbReference type="ARBA" id="ARBA00023125"/>
    </source>
</evidence>
<accession>A0ABV4AIP4</accession>
<dbReference type="Proteomes" id="UP001562065">
    <property type="component" value="Unassembled WGS sequence"/>
</dbReference>
<dbReference type="PRINTS" id="PR00035">
    <property type="entry name" value="HTHGNTR"/>
</dbReference>
<dbReference type="PANTHER" id="PTHR46577">
    <property type="entry name" value="HTH-TYPE TRANSCRIPTIONAL REGULATORY PROTEIN GABR"/>
    <property type="match status" value="1"/>
</dbReference>
<dbReference type="RefSeq" id="WP_369455818.1">
    <property type="nucleotide sequence ID" value="NZ_JBGCUO010000001.1"/>
</dbReference>
<organism evidence="8 9">
    <name type="scientific">Isoalcanivorax beigongshangi</name>
    <dbReference type="NCBI Taxonomy" id="3238810"/>
    <lineage>
        <taxon>Bacteria</taxon>
        <taxon>Pseudomonadati</taxon>
        <taxon>Pseudomonadota</taxon>
        <taxon>Gammaproteobacteria</taxon>
        <taxon>Oceanospirillales</taxon>
        <taxon>Alcanivoracaceae</taxon>
        <taxon>Isoalcanivorax</taxon>
    </lineage>
</organism>
<dbReference type="Pfam" id="PF00155">
    <property type="entry name" value="Aminotran_1_2"/>
    <property type="match status" value="1"/>
</dbReference>
<dbReference type="PANTHER" id="PTHR46577:SF1">
    <property type="entry name" value="HTH-TYPE TRANSCRIPTIONAL REGULATORY PROTEIN GABR"/>
    <property type="match status" value="1"/>
</dbReference>
<evidence type="ECO:0000256" key="2">
    <source>
        <dbReference type="ARBA" id="ARBA00022898"/>
    </source>
</evidence>
<feature type="region of interest" description="Disordered" evidence="6">
    <location>
        <begin position="121"/>
        <end position="140"/>
    </location>
</feature>
<name>A0ABV4AIP4_9GAMM</name>
<keyword evidence="5" id="KW-0804">Transcription</keyword>
<dbReference type="SUPFAM" id="SSF46785">
    <property type="entry name" value="Winged helix' DNA-binding domain"/>
    <property type="match status" value="1"/>
</dbReference>
<evidence type="ECO:0000256" key="6">
    <source>
        <dbReference type="SAM" id="MobiDB-lite"/>
    </source>
</evidence>
<dbReference type="InterPro" id="IPR004839">
    <property type="entry name" value="Aminotransferase_I/II_large"/>
</dbReference>
<dbReference type="SUPFAM" id="SSF53383">
    <property type="entry name" value="PLP-dependent transferases"/>
    <property type="match status" value="1"/>
</dbReference>
<comment type="similarity">
    <text evidence="1">In the C-terminal section; belongs to the class-I pyridoxal-phosphate-dependent aminotransferase family.</text>
</comment>
<keyword evidence="9" id="KW-1185">Reference proteome</keyword>
<evidence type="ECO:0000313" key="8">
    <source>
        <dbReference type="EMBL" id="MEY1662584.1"/>
    </source>
</evidence>
<reference evidence="8 9" key="1">
    <citation type="submission" date="2024-07" db="EMBL/GenBank/DDBJ databases">
        <authorList>
            <person name="Ren Q."/>
        </authorList>
    </citation>
    <scope>NUCLEOTIDE SEQUENCE [LARGE SCALE GENOMIC DNA]</scope>
    <source>
        <strain evidence="8 9">REN37</strain>
    </source>
</reference>
<dbReference type="InterPro" id="IPR015421">
    <property type="entry name" value="PyrdxlP-dep_Trfase_major"/>
</dbReference>
<keyword evidence="8" id="KW-0032">Aminotransferase</keyword>
<dbReference type="Gene3D" id="1.10.10.10">
    <property type="entry name" value="Winged helix-like DNA-binding domain superfamily/Winged helix DNA-binding domain"/>
    <property type="match status" value="1"/>
</dbReference>
<dbReference type="SMART" id="SM00345">
    <property type="entry name" value="HTH_GNTR"/>
    <property type="match status" value="1"/>
</dbReference>
<dbReference type="InterPro" id="IPR036390">
    <property type="entry name" value="WH_DNA-bd_sf"/>
</dbReference>
<comment type="caution">
    <text evidence="8">The sequence shown here is derived from an EMBL/GenBank/DDBJ whole genome shotgun (WGS) entry which is preliminary data.</text>
</comment>
<dbReference type="Gene3D" id="3.40.640.10">
    <property type="entry name" value="Type I PLP-dependent aspartate aminotransferase-like (Major domain)"/>
    <property type="match status" value="1"/>
</dbReference>
<evidence type="ECO:0000259" key="7">
    <source>
        <dbReference type="PROSITE" id="PS50949"/>
    </source>
</evidence>
<dbReference type="PROSITE" id="PS50949">
    <property type="entry name" value="HTH_GNTR"/>
    <property type="match status" value="1"/>
</dbReference>
<dbReference type="Pfam" id="PF00392">
    <property type="entry name" value="GntR"/>
    <property type="match status" value="1"/>
</dbReference>
<evidence type="ECO:0000313" key="9">
    <source>
        <dbReference type="Proteomes" id="UP001562065"/>
    </source>
</evidence>
<protein>
    <submittedName>
        <fullName evidence="8">PLP-dependent aminotransferase family protein</fullName>
    </submittedName>
</protein>
<dbReference type="GO" id="GO:0008483">
    <property type="term" value="F:transaminase activity"/>
    <property type="evidence" value="ECO:0007669"/>
    <property type="project" value="UniProtKB-KW"/>
</dbReference>
<dbReference type="CDD" id="cd07377">
    <property type="entry name" value="WHTH_GntR"/>
    <property type="match status" value="1"/>
</dbReference>
<dbReference type="InterPro" id="IPR036388">
    <property type="entry name" value="WH-like_DNA-bd_sf"/>
</dbReference>
<gene>
    <name evidence="8" type="ORF">AB5I84_10535</name>
</gene>
<keyword evidence="4" id="KW-0238">DNA-binding</keyword>
<dbReference type="CDD" id="cd00609">
    <property type="entry name" value="AAT_like"/>
    <property type="match status" value="1"/>
</dbReference>
<sequence length="525" mass="57463">MTFSLQSKGPNWPWESRCYTAKVDRSIPPHSPNEADHLFRHAQLESVKAWLLRPDQATLPRHARIQRALRALILDGALPVGTPLPATRALAQSLGVSRDTVENAYRQLHAEGFIERRVGSGSRVSQRARRRPPPPTVFAAPRLSQRGEALFRAGGVRDFASPRPFAPGVPETRLVPLRIWERLQRQVLRDYGSRALAHSPPQGLEPLRQAIADYVNLERGARATAEQVVVLTSSQQAMALCAQVLFDPGDGLFIEDPMYHGARRAFNAAGLALKPIPVDADGMQVELLLRTPEAARAVFLTPSHQFPTGATLSLERRLAVVDWARRHQGWIIEDDYDSEFHYAGQPTACVQGLDDGQRTLYIGTFTKSLFPGLRLGYLLLPPDLVAPMTVARTLQDGHSAPLAQLTLARFIEGGHFGTHVRAMRAIYAERLALLVSLLHQHLGNLLQPQVPAGGLQLPCLLAPELDEAEAVSAARRAGIDVLGLSTLSAGGHGRAGLLLGFAAYTAAEMDAGVKKLARALRRVRR</sequence>
<dbReference type="EMBL" id="JBGCUO010000001">
    <property type="protein sequence ID" value="MEY1662584.1"/>
    <property type="molecule type" value="Genomic_DNA"/>
</dbReference>
<keyword evidence="8" id="KW-0808">Transferase</keyword>
<feature type="domain" description="HTH gntR-type" evidence="7">
    <location>
        <begin position="59"/>
        <end position="127"/>
    </location>
</feature>
<keyword evidence="2" id="KW-0663">Pyridoxal phosphate</keyword>
<dbReference type="InterPro" id="IPR000524">
    <property type="entry name" value="Tscrpt_reg_HTH_GntR"/>
</dbReference>
<dbReference type="InterPro" id="IPR015424">
    <property type="entry name" value="PyrdxlP-dep_Trfase"/>
</dbReference>
<evidence type="ECO:0000256" key="5">
    <source>
        <dbReference type="ARBA" id="ARBA00023163"/>
    </source>
</evidence>